<dbReference type="Proteomes" id="UP000603865">
    <property type="component" value="Unassembled WGS sequence"/>
</dbReference>
<proteinExistence type="predicted"/>
<keyword evidence="1" id="KW-0472">Membrane</keyword>
<dbReference type="AlphaFoldDB" id="A0A918FCA1"/>
<evidence type="ECO:0000313" key="2">
    <source>
        <dbReference type="EMBL" id="GGR26498.1"/>
    </source>
</evidence>
<organism evidence="2 3">
    <name type="scientific">Deinococcus ruber</name>
    <dbReference type="NCBI Taxonomy" id="1848197"/>
    <lineage>
        <taxon>Bacteria</taxon>
        <taxon>Thermotogati</taxon>
        <taxon>Deinococcota</taxon>
        <taxon>Deinococci</taxon>
        <taxon>Deinococcales</taxon>
        <taxon>Deinococcaceae</taxon>
        <taxon>Deinococcus</taxon>
    </lineage>
</organism>
<feature type="transmembrane region" description="Helical" evidence="1">
    <location>
        <begin position="54"/>
        <end position="75"/>
    </location>
</feature>
<keyword evidence="1" id="KW-0812">Transmembrane</keyword>
<sequence>MKGAADGKRIHRAAAAGLLAPVVFVTTFAMLGWLQPAYRPNSMFVSELSIGPLGWLQIVNFIVTGALIFFFARELQLPFADRKRTRVVSVLLQIMGLCLIGSGPFITDPASLFNQHTVHGLIHGIFGAAVFSLAPVICFFVYRLFPKSARWRGWAVWTLLVCCLLVVTIGFLKTSQFPRSELYAWKGLIQRVFLVAFMAWLFGLSITILRTSSEAVLR</sequence>
<name>A0A918FCA1_9DEIO</name>
<feature type="transmembrane region" description="Helical" evidence="1">
    <location>
        <begin position="192"/>
        <end position="209"/>
    </location>
</feature>
<dbReference type="RefSeq" id="WP_189092522.1">
    <property type="nucleotide sequence ID" value="NZ_BMQL01000038.1"/>
</dbReference>
<feature type="transmembrane region" description="Helical" evidence="1">
    <location>
        <begin position="118"/>
        <end position="142"/>
    </location>
</feature>
<dbReference type="InterPro" id="IPR009339">
    <property type="entry name" value="DUF998"/>
</dbReference>
<keyword evidence="1" id="KW-1133">Transmembrane helix</keyword>
<feature type="transmembrane region" description="Helical" evidence="1">
    <location>
        <begin position="154"/>
        <end position="172"/>
    </location>
</feature>
<comment type="caution">
    <text evidence="2">The sequence shown here is derived from an EMBL/GenBank/DDBJ whole genome shotgun (WGS) entry which is preliminary data.</text>
</comment>
<feature type="transmembrane region" description="Helical" evidence="1">
    <location>
        <begin position="87"/>
        <end position="106"/>
    </location>
</feature>
<reference evidence="2" key="2">
    <citation type="submission" date="2020-09" db="EMBL/GenBank/DDBJ databases">
        <authorList>
            <person name="Sun Q."/>
            <person name="Ohkuma M."/>
        </authorList>
    </citation>
    <scope>NUCLEOTIDE SEQUENCE</scope>
    <source>
        <strain evidence="2">JCM 31311</strain>
    </source>
</reference>
<evidence type="ECO:0000313" key="3">
    <source>
        <dbReference type="Proteomes" id="UP000603865"/>
    </source>
</evidence>
<reference evidence="2" key="1">
    <citation type="journal article" date="2014" name="Int. J. Syst. Evol. Microbiol.">
        <title>Complete genome sequence of Corynebacterium casei LMG S-19264T (=DSM 44701T), isolated from a smear-ripened cheese.</title>
        <authorList>
            <consortium name="US DOE Joint Genome Institute (JGI-PGF)"/>
            <person name="Walter F."/>
            <person name="Albersmeier A."/>
            <person name="Kalinowski J."/>
            <person name="Ruckert C."/>
        </authorList>
    </citation>
    <scope>NUCLEOTIDE SEQUENCE</scope>
    <source>
        <strain evidence="2">JCM 31311</strain>
    </source>
</reference>
<keyword evidence="3" id="KW-1185">Reference proteome</keyword>
<dbReference type="EMBL" id="BMQL01000038">
    <property type="protein sequence ID" value="GGR26498.1"/>
    <property type="molecule type" value="Genomic_DNA"/>
</dbReference>
<dbReference type="Pfam" id="PF06197">
    <property type="entry name" value="DUF998"/>
    <property type="match status" value="1"/>
</dbReference>
<accession>A0A918FCA1</accession>
<protein>
    <recommendedName>
        <fullName evidence="4">DUF998 domain-containing protein</fullName>
    </recommendedName>
</protein>
<gene>
    <name evidence="2" type="ORF">GCM10008957_42560</name>
</gene>
<feature type="transmembrane region" description="Helical" evidence="1">
    <location>
        <begin position="12"/>
        <end position="34"/>
    </location>
</feature>
<evidence type="ECO:0000256" key="1">
    <source>
        <dbReference type="SAM" id="Phobius"/>
    </source>
</evidence>
<evidence type="ECO:0008006" key="4">
    <source>
        <dbReference type="Google" id="ProtNLM"/>
    </source>
</evidence>